<organism evidence="2 3">
    <name type="scientific">Actinomyces oris</name>
    <dbReference type="NCBI Taxonomy" id="544580"/>
    <lineage>
        <taxon>Bacteria</taxon>
        <taxon>Bacillati</taxon>
        <taxon>Actinomycetota</taxon>
        <taxon>Actinomycetes</taxon>
        <taxon>Actinomycetales</taxon>
        <taxon>Actinomycetaceae</taxon>
        <taxon>Actinomyces</taxon>
    </lineage>
</organism>
<dbReference type="EMBL" id="MSKM01000006">
    <property type="protein sequence ID" value="OLO55249.1"/>
    <property type="molecule type" value="Genomic_DNA"/>
</dbReference>
<dbReference type="Gene3D" id="3.40.50.10140">
    <property type="entry name" value="Toll/interleukin-1 receptor homology (TIR) domain"/>
    <property type="match status" value="1"/>
</dbReference>
<evidence type="ECO:0000313" key="2">
    <source>
        <dbReference type="EMBL" id="OLO55249.1"/>
    </source>
</evidence>
<name>A0A1Q8W1Q6_9ACTO</name>
<gene>
    <name evidence="2" type="ORF">BKH27_02060</name>
</gene>
<proteinExistence type="predicted"/>
<reference evidence="2 3" key="1">
    <citation type="submission" date="2016-12" db="EMBL/GenBank/DDBJ databases">
        <title>Genomic comparison of strains in the 'Actinomyces naeslundii' group.</title>
        <authorList>
            <person name="Mughal S.R."/>
            <person name="Do T."/>
            <person name="Gilbert S.C."/>
            <person name="Witherden E.A."/>
            <person name="Didelot X."/>
            <person name="Beighton D."/>
        </authorList>
    </citation>
    <scope>NUCLEOTIDE SEQUENCE [LARGE SCALE GENOMIC DNA]</scope>
    <source>
        <strain evidence="2 3">MMRCO6-1</strain>
    </source>
</reference>
<dbReference type="SUPFAM" id="SSF52200">
    <property type="entry name" value="Toll/Interleukin receptor TIR domain"/>
    <property type="match status" value="1"/>
</dbReference>
<dbReference type="Pfam" id="PF13676">
    <property type="entry name" value="TIR_2"/>
    <property type="match status" value="1"/>
</dbReference>
<evidence type="ECO:0000313" key="3">
    <source>
        <dbReference type="Proteomes" id="UP000185772"/>
    </source>
</evidence>
<accession>A0A1Q8W1Q6</accession>
<protein>
    <recommendedName>
        <fullName evidence="1">TIR domain-containing protein</fullName>
    </recommendedName>
</protein>
<dbReference type="InterPro" id="IPR035897">
    <property type="entry name" value="Toll_tir_struct_dom_sf"/>
</dbReference>
<dbReference type="AlphaFoldDB" id="A0A1Q8W1Q6"/>
<evidence type="ECO:0000259" key="1">
    <source>
        <dbReference type="Pfam" id="PF13676"/>
    </source>
</evidence>
<comment type="caution">
    <text evidence="2">The sequence shown here is derived from an EMBL/GenBank/DDBJ whole genome shotgun (WGS) entry which is preliminary data.</text>
</comment>
<feature type="domain" description="TIR" evidence="1">
    <location>
        <begin position="95"/>
        <end position="199"/>
    </location>
</feature>
<dbReference type="GO" id="GO:0007165">
    <property type="term" value="P:signal transduction"/>
    <property type="evidence" value="ECO:0007669"/>
    <property type="project" value="InterPro"/>
</dbReference>
<dbReference type="Proteomes" id="UP000185772">
    <property type="component" value="Unassembled WGS sequence"/>
</dbReference>
<sequence length="306" mass="34305">MASSDRRRADRVAAILECACRLEELDGTVVQTVLAEYGLDTVTPTVDYIPHERLIPVLRAADTRTLLSLANFLRRPRTLLLDEELPFRGQGLRLFFSHLSRSHEFVESVSAVLEDLSIEVLIAHQDIRPSRDWLAFLANGLDQCDGLVAFVETGFRESEWCDQEVGWALGRHRPILSLFREQTVPYGLAGRVQGLAFENDAPSTVAEKIISWAGTEELLRHRLLESLVQTLENSPNFDTTREVVKMLREVPATALSTDLADRLSTAATSNPQVEKAVVPRHTGRRYPTVLFSTWLAEFTGHTTPDS</sequence>
<dbReference type="RefSeq" id="WP_070660759.1">
    <property type="nucleotide sequence ID" value="NZ_MSKM01000006.1"/>
</dbReference>
<dbReference type="InterPro" id="IPR000157">
    <property type="entry name" value="TIR_dom"/>
</dbReference>